<dbReference type="PANTHER" id="PTHR46082:SF6">
    <property type="entry name" value="AAA+ ATPASE DOMAIN-CONTAINING PROTEIN-RELATED"/>
    <property type="match status" value="1"/>
</dbReference>
<dbReference type="Pfam" id="PF13424">
    <property type="entry name" value="TPR_12"/>
    <property type="match status" value="1"/>
</dbReference>
<name>A0A1Q5URK6_9EURO</name>
<keyword evidence="4" id="KW-1185">Reference proteome</keyword>
<dbReference type="Pfam" id="PF13374">
    <property type="entry name" value="TPR_10"/>
    <property type="match status" value="2"/>
</dbReference>
<dbReference type="EMBL" id="MNBE01000023">
    <property type="protein sequence ID" value="OKP15122.1"/>
    <property type="molecule type" value="Genomic_DNA"/>
</dbReference>
<dbReference type="Pfam" id="PF25000">
    <property type="entry name" value="DUF7779"/>
    <property type="match status" value="1"/>
</dbReference>
<feature type="domain" description="DUF7779" evidence="2">
    <location>
        <begin position="281"/>
        <end position="377"/>
    </location>
</feature>
<evidence type="ECO:0000259" key="2">
    <source>
        <dbReference type="Pfam" id="PF25000"/>
    </source>
</evidence>
<dbReference type="AlphaFoldDB" id="A0A1Q5URK6"/>
<dbReference type="InterPro" id="IPR053137">
    <property type="entry name" value="NLR-like"/>
</dbReference>
<proteinExistence type="predicted"/>
<evidence type="ECO:0000313" key="3">
    <source>
        <dbReference type="EMBL" id="OKP15122.1"/>
    </source>
</evidence>
<accession>A0A1Q5URK6</accession>
<feature type="compositionally biased region" description="Basic and acidic residues" evidence="1">
    <location>
        <begin position="14"/>
        <end position="25"/>
    </location>
</feature>
<protein>
    <submittedName>
        <fullName evidence="3">Kinesin light chain 1</fullName>
    </submittedName>
</protein>
<dbReference type="PANTHER" id="PTHR46082">
    <property type="entry name" value="ATP/GTP-BINDING PROTEIN-RELATED"/>
    <property type="match status" value="1"/>
</dbReference>
<dbReference type="STRING" id="1316194.A0A1Q5URK6"/>
<evidence type="ECO:0000256" key="1">
    <source>
        <dbReference type="SAM" id="MobiDB-lite"/>
    </source>
</evidence>
<dbReference type="SUPFAM" id="SSF52540">
    <property type="entry name" value="P-loop containing nucleoside triphosphate hydrolases"/>
    <property type="match status" value="1"/>
</dbReference>
<reference evidence="3 4" key="1">
    <citation type="submission" date="2016-10" db="EMBL/GenBank/DDBJ databases">
        <title>Genome sequence of the ascomycete fungus Penicillium subrubescens.</title>
        <authorList>
            <person name="De Vries R.P."/>
            <person name="Peng M."/>
            <person name="Dilokpimol A."/>
            <person name="Hilden K."/>
            <person name="Makela M.R."/>
            <person name="Grigoriev I."/>
            <person name="Riley R."/>
            <person name="Granchi Z."/>
        </authorList>
    </citation>
    <scope>NUCLEOTIDE SEQUENCE [LARGE SCALE GENOMIC DNA]</scope>
    <source>
        <strain evidence="3 4">CBS 132785</strain>
    </source>
</reference>
<feature type="region of interest" description="Disordered" evidence="1">
    <location>
        <begin position="1"/>
        <end position="70"/>
    </location>
</feature>
<sequence>MEAEGSIHNAANKTDYREDHKHEIEPYQEQTSSRSRSGAPSTPASDEPGPTQDGRGGWQGRRNNSTRFEQSCREIADRVKIPGRRDRNANIFELLKDWLHDKKKGEWLLILDNLDDDTFLQQPPPARQSRPEDASRGISERTIWEYFPQSLPGSILVTSRSTDAISSIVEDEDIVIVEPMGETHAAALFSKKLAGKLQFHAREASQLVTALDFMPLAIIQAATYIKQRAPRVSVPRYLEYLQESDDNKIILLSHKGGHLRRDREARNAIFLTWQITFDHLRQVRRTAADLLALMSFFDRQGIPDIVLRDQPGSNDADPLNAPGSSHNRHGKFALIDTFEEDVVALRNYSLISISTEGMTFEMHRLVQLAIQDWLKAQQQLDVWKASFVRRLSAHFPSEMSETEARCQLLFSHVKHAFVQMPEDVIPEWAILLENAGQYASEIGDVRSGIQMTQTAIESLKRLFGPDDMRTIHCIASLASVYFNAGQFDEAEKWQTHVIHALEKELGPADLHVFAVKSDLALTYYLQCRLLDSERLAMQAKNHFERGLGIDNPGYIFATDILGAIYRHQGRLIEAEMLGIEEIEISKRILGPDHTSTLVRMRNLSRTYFKQGRLKEAEDLQLQTVKAVKRKLGMEHPFTLTCLGTLASIYHGQGRLEEAEQMRLEILEICERTPRIFFKEGICK</sequence>
<dbReference type="Gene3D" id="1.25.40.10">
    <property type="entry name" value="Tetratricopeptide repeat domain"/>
    <property type="match status" value="2"/>
</dbReference>
<dbReference type="InterPro" id="IPR056681">
    <property type="entry name" value="DUF7779"/>
</dbReference>
<dbReference type="Gene3D" id="3.40.50.300">
    <property type="entry name" value="P-loop containing nucleotide triphosphate hydrolases"/>
    <property type="match status" value="1"/>
</dbReference>
<gene>
    <name evidence="3" type="ORF">PENSUB_2164</name>
</gene>
<organism evidence="3 4">
    <name type="scientific">Penicillium subrubescens</name>
    <dbReference type="NCBI Taxonomy" id="1316194"/>
    <lineage>
        <taxon>Eukaryota</taxon>
        <taxon>Fungi</taxon>
        <taxon>Dikarya</taxon>
        <taxon>Ascomycota</taxon>
        <taxon>Pezizomycotina</taxon>
        <taxon>Eurotiomycetes</taxon>
        <taxon>Eurotiomycetidae</taxon>
        <taxon>Eurotiales</taxon>
        <taxon>Aspergillaceae</taxon>
        <taxon>Penicillium</taxon>
    </lineage>
</organism>
<dbReference type="InterPro" id="IPR011990">
    <property type="entry name" value="TPR-like_helical_dom_sf"/>
</dbReference>
<comment type="caution">
    <text evidence="3">The sequence shown here is derived from an EMBL/GenBank/DDBJ whole genome shotgun (WGS) entry which is preliminary data.</text>
</comment>
<dbReference type="Proteomes" id="UP000186955">
    <property type="component" value="Unassembled WGS sequence"/>
</dbReference>
<evidence type="ECO:0000313" key="4">
    <source>
        <dbReference type="Proteomes" id="UP000186955"/>
    </source>
</evidence>
<dbReference type="InterPro" id="IPR027417">
    <property type="entry name" value="P-loop_NTPase"/>
</dbReference>
<dbReference type="SUPFAM" id="SSF48452">
    <property type="entry name" value="TPR-like"/>
    <property type="match status" value="2"/>
</dbReference>
<feature type="compositionally biased region" description="Polar residues" evidence="1">
    <location>
        <begin position="28"/>
        <end position="44"/>
    </location>
</feature>